<protein>
    <submittedName>
        <fullName evidence="2">Uncharacterized protein</fullName>
    </submittedName>
</protein>
<comment type="caution">
    <text evidence="2">The sequence shown here is derived from an EMBL/GenBank/DDBJ whole genome shotgun (WGS) entry which is preliminary data.</text>
</comment>
<feature type="region of interest" description="Disordered" evidence="1">
    <location>
        <begin position="1"/>
        <end position="25"/>
    </location>
</feature>
<reference evidence="2" key="1">
    <citation type="submission" date="2021-12" db="EMBL/GenBank/DDBJ databases">
        <title>Convergent genome expansion in fungi linked to evolution of root-endophyte symbiosis.</title>
        <authorList>
            <consortium name="DOE Joint Genome Institute"/>
            <person name="Ke Y.-H."/>
            <person name="Bonito G."/>
            <person name="Liao H.-L."/>
            <person name="Looney B."/>
            <person name="Rojas-Flechas A."/>
            <person name="Nash J."/>
            <person name="Hameed K."/>
            <person name="Schadt C."/>
            <person name="Martin F."/>
            <person name="Crous P.W."/>
            <person name="Miettinen O."/>
            <person name="Magnuson J.K."/>
            <person name="Labbe J."/>
            <person name="Jacobson D."/>
            <person name="Doktycz M.J."/>
            <person name="Veneault-Fourrey C."/>
            <person name="Kuo A."/>
            <person name="Mondo S."/>
            <person name="Calhoun S."/>
            <person name="Riley R."/>
            <person name="Ohm R."/>
            <person name="LaButti K."/>
            <person name="Andreopoulos B."/>
            <person name="Pangilinan J."/>
            <person name="Nolan M."/>
            <person name="Tritt A."/>
            <person name="Clum A."/>
            <person name="Lipzen A."/>
            <person name="Daum C."/>
            <person name="Barry K."/>
            <person name="Grigoriev I.V."/>
            <person name="Vilgalys R."/>
        </authorList>
    </citation>
    <scope>NUCLEOTIDE SEQUENCE</scope>
    <source>
        <strain evidence="2">PMI_201</strain>
    </source>
</reference>
<dbReference type="RefSeq" id="XP_046068076.1">
    <property type="nucleotide sequence ID" value="XM_046220967.1"/>
</dbReference>
<dbReference type="GeneID" id="70251254"/>
<accession>A0AAD4KIU8</accession>
<dbReference type="Proteomes" id="UP001201262">
    <property type="component" value="Unassembled WGS sequence"/>
</dbReference>
<evidence type="ECO:0000313" key="2">
    <source>
        <dbReference type="EMBL" id="KAH8692079.1"/>
    </source>
</evidence>
<name>A0AAD4KIU8_9EURO</name>
<dbReference type="EMBL" id="JAJTJA010000011">
    <property type="protein sequence ID" value="KAH8692079.1"/>
    <property type="molecule type" value="Genomic_DNA"/>
</dbReference>
<dbReference type="AlphaFoldDB" id="A0AAD4KIU8"/>
<organism evidence="2 3">
    <name type="scientific">Talaromyces proteolyticus</name>
    <dbReference type="NCBI Taxonomy" id="1131652"/>
    <lineage>
        <taxon>Eukaryota</taxon>
        <taxon>Fungi</taxon>
        <taxon>Dikarya</taxon>
        <taxon>Ascomycota</taxon>
        <taxon>Pezizomycotina</taxon>
        <taxon>Eurotiomycetes</taxon>
        <taxon>Eurotiomycetidae</taxon>
        <taxon>Eurotiales</taxon>
        <taxon>Trichocomaceae</taxon>
        <taxon>Talaromyces</taxon>
        <taxon>Talaromyces sect. Bacilispori</taxon>
    </lineage>
</organism>
<keyword evidence="3" id="KW-1185">Reference proteome</keyword>
<gene>
    <name evidence="2" type="ORF">BGW36DRAFT_431311</name>
</gene>
<sequence length="236" mass="25639">MPAQASRKAARLQVSSRRPVSTAPNTNAPSPALLLAAAFFLCAPLVGRESCSLPLKSERPIRFPPSLSYHHFSLPRSLSIRLSTCLHPPSNHLTLCWVPLSREGISFPLLILRDLSSLVVVPPSPIAVSTIWLAPYPFATRATPGASVASHLYLRCCCQLARSSQYTSVAIISSRQSKAAFSIQIHSRNNRTVARLASRFGAADLDRQAVTSQYPSSANILHRPTTAFALSSFLRP</sequence>
<evidence type="ECO:0000313" key="3">
    <source>
        <dbReference type="Proteomes" id="UP001201262"/>
    </source>
</evidence>
<evidence type="ECO:0000256" key="1">
    <source>
        <dbReference type="SAM" id="MobiDB-lite"/>
    </source>
</evidence>
<proteinExistence type="predicted"/>